<comment type="caution">
    <text evidence="1">The sequence shown here is derived from an EMBL/GenBank/DDBJ whole genome shotgun (WGS) entry which is preliminary data.</text>
</comment>
<gene>
    <name evidence="1" type="ORF">RRG08_040070</name>
</gene>
<keyword evidence="2" id="KW-1185">Reference proteome</keyword>
<dbReference type="EMBL" id="JAWDGP010007412">
    <property type="protein sequence ID" value="KAK3719767.1"/>
    <property type="molecule type" value="Genomic_DNA"/>
</dbReference>
<evidence type="ECO:0000313" key="2">
    <source>
        <dbReference type="Proteomes" id="UP001283361"/>
    </source>
</evidence>
<accession>A0AAE1CN04</accession>
<dbReference type="Proteomes" id="UP001283361">
    <property type="component" value="Unassembled WGS sequence"/>
</dbReference>
<proteinExistence type="predicted"/>
<evidence type="ECO:0000313" key="1">
    <source>
        <dbReference type="EMBL" id="KAK3719767.1"/>
    </source>
</evidence>
<sequence>MEKCVKRGRGRKKGEGVRDSVELKSCGYREDVDNVKKYCGYGICLQYTHLVNKIISTGRVKSVADAPGRQIETLRGPEAIPPWACPELSCARFVCPAQSGEGGGEAVAPSGFCESGIGN</sequence>
<name>A0AAE1CN04_9GAST</name>
<protein>
    <submittedName>
        <fullName evidence="1">Uncharacterized protein</fullName>
    </submittedName>
</protein>
<dbReference type="AlphaFoldDB" id="A0AAE1CN04"/>
<reference evidence="1" key="1">
    <citation type="journal article" date="2023" name="G3 (Bethesda)">
        <title>A reference genome for the long-term kleptoplast-retaining sea slug Elysia crispata morphotype clarki.</title>
        <authorList>
            <person name="Eastman K.E."/>
            <person name="Pendleton A.L."/>
            <person name="Shaikh M.A."/>
            <person name="Suttiyut T."/>
            <person name="Ogas R."/>
            <person name="Tomko P."/>
            <person name="Gavelis G."/>
            <person name="Widhalm J.R."/>
            <person name="Wisecaver J.H."/>
        </authorList>
    </citation>
    <scope>NUCLEOTIDE SEQUENCE</scope>
    <source>
        <strain evidence="1">ECLA1</strain>
    </source>
</reference>
<organism evidence="1 2">
    <name type="scientific">Elysia crispata</name>
    <name type="common">lettuce slug</name>
    <dbReference type="NCBI Taxonomy" id="231223"/>
    <lineage>
        <taxon>Eukaryota</taxon>
        <taxon>Metazoa</taxon>
        <taxon>Spiralia</taxon>
        <taxon>Lophotrochozoa</taxon>
        <taxon>Mollusca</taxon>
        <taxon>Gastropoda</taxon>
        <taxon>Heterobranchia</taxon>
        <taxon>Euthyneura</taxon>
        <taxon>Panpulmonata</taxon>
        <taxon>Sacoglossa</taxon>
        <taxon>Placobranchoidea</taxon>
        <taxon>Plakobranchidae</taxon>
        <taxon>Elysia</taxon>
    </lineage>
</organism>